<dbReference type="Pfam" id="PF00902">
    <property type="entry name" value="TatC"/>
    <property type="match status" value="1"/>
</dbReference>
<keyword evidence="5" id="KW-0811">Translocation</keyword>
<evidence type="ECO:0000256" key="6">
    <source>
        <dbReference type="SAM" id="MobiDB-lite"/>
    </source>
</evidence>
<dbReference type="PANTHER" id="PTHR30371">
    <property type="entry name" value="SEC-INDEPENDENT PROTEIN TRANSLOCASE PROTEIN TATC"/>
    <property type="match status" value="1"/>
</dbReference>
<feature type="transmembrane region" description="Helical" evidence="5">
    <location>
        <begin position="205"/>
        <end position="220"/>
    </location>
</feature>
<feature type="compositionally biased region" description="Basic and acidic residues" evidence="6">
    <location>
        <begin position="371"/>
        <end position="382"/>
    </location>
</feature>
<feature type="compositionally biased region" description="Basic and acidic residues" evidence="6">
    <location>
        <begin position="338"/>
        <end position="359"/>
    </location>
</feature>
<organism evidence="7 8">
    <name type="scientific">Intestinicryptomonas porci</name>
    <dbReference type="NCBI Taxonomy" id="2926320"/>
    <lineage>
        <taxon>Bacteria</taxon>
        <taxon>Pseudomonadati</taxon>
        <taxon>Verrucomicrobiota</taxon>
        <taxon>Opitutia</taxon>
        <taxon>Opitutales</taxon>
        <taxon>Intestinicryptomonaceae</taxon>
        <taxon>Intestinicryptomonas</taxon>
    </lineage>
</organism>
<evidence type="ECO:0000256" key="1">
    <source>
        <dbReference type="ARBA" id="ARBA00004141"/>
    </source>
</evidence>
<evidence type="ECO:0000313" key="8">
    <source>
        <dbReference type="Proteomes" id="UP001275932"/>
    </source>
</evidence>
<keyword evidence="3 5" id="KW-1133">Transmembrane helix</keyword>
<name>A0ABU4WFT8_9BACT</name>
<keyword evidence="5" id="KW-0653">Protein transport</keyword>
<evidence type="ECO:0000256" key="5">
    <source>
        <dbReference type="HAMAP-Rule" id="MF_00902"/>
    </source>
</evidence>
<gene>
    <name evidence="5 7" type="primary">tatC</name>
    <name evidence="7" type="ORF">MOX91_02930</name>
</gene>
<keyword evidence="4 5" id="KW-0472">Membrane</keyword>
<feature type="compositionally biased region" description="Low complexity" evidence="6">
    <location>
        <begin position="302"/>
        <end position="313"/>
    </location>
</feature>
<dbReference type="NCBIfam" id="TIGR00945">
    <property type="entry name" value="tatC"/>
    <property type="match status" value="1"/>
</dbReference>
<dbReference type="Proteomes" id="UP001275932">
    <property type="component" value="Unassembled WGS sequence"/>
</dbReference>
<keyword evidence="8" id="KW-1185">Reference proteome</keyword>
<proteinExistence type="inferred from homology"/>
<reference evidence="7 8" key="1">
    <citation type="submission" date="2022-03" db="EMBL/GenBank/DDBJ databases">
        <title>Novel taxa within the pig intestine.</title>
        <authorList>
            <person name="Wylensek D."/>
            <person name="Bishof K."/>
            <person name="Afrizal A."/>
            <person name="Clavel T."/>
        </authorList>
    </citation>
    <scope>NUCLEOTIDE SEQUENCE [LARGE SCALE GENOMIC DNA]</scope>
    <source>
        <strain evidence="7 8">CLA-KB-P66</strain>
    </source>
</reference>
<comment type="similarity">
    <text evidence="5">Belongs to the TatC family.</text>
</comment>
<comment type="function">
    <text evidence="5">Part of the twin-arginine translocation (Tat) system that transports large folded proteins containing a characteristic twin-arginine motif in their signal peptide across membranes.</text>
</comment>
<evidence type="ECO:0000256" key="4">
    <source>
        <dbReference type="ARBA" id="ARBA00023136"/>
    </source>
</evidence>
<evidence type="ECO:0000256" key="3">
    <source>
        <dbReference type="ARBA" id="ARBA00022989"/>
    </source>
</evidence>
<dbReference type="EMBL" id="JALBUT010000003">
    <property type="protein sequence ID" value="MDX8415133.1"/>
    <property type="molecule type" value="Genomic_DNA"/>
</dbReference>
<protein>
    <recommendedName>
        <fullName evidence="5">Sec-independent protein translocase protein TatC</fullName>
    </recommendedName>
</protein>
<keyword evidence="2 5" id="KW-0812">Transmembrane</keyword>
<feature type="compositionally biased region" description="Gly residues" evidence="6">
    <location>
        <begin position="288"/>
        <end position="301"/>
    </location>
</feature>
<feature type="region of interest" description="Disordered" evidence="6">
    <location>
        <begin position="338"/>
        <end position="382"/>
    </location>
</feature>
<dbReference type="InterPro" id="IPR002033">
    <property type="entry name" value="TatC"/>
</dbReference>
<comment type="caution">
    <text evidence="7">The sequence shown here is derived from an EMBL/GenBank/DDBJ whole genome shotgun (WGS) entry which is preliminary data.</text>
</comment>
<dbReference type="InterPro" id="IPR019820">
    <property type="entry name" value="Sec-indep_translocase_CS"/>
</dbReference>
<comment type="caution">
    <text evidence="5">Lacks conserved residue(s) required for the propagation of feature annotation.</text>
</comment>
<keyword evidence="5" id="KW-1003">Cell membrane</keyword>
<dbReference type="PROSITE" id="PS01218">
    <property type="entry name" value="TATC"/>
    <property type="match status" value="1"/>
</dbReference>
<comment type="subunit">
    <text evidence="5">Forms a complex with TatA.</text>
</comment>
<keyword evidence="5" id="KW-0813">Transport</keyword>
<feature type="transmembrane region" description="Helical" evidence="5">
    <location>
        <begin position="24"/>
        <end position="46"/>
    </location>
</feature>
<comment type="subcellular location">
    <subcellularLocation>
        <location evidence="5">Cell membrane</location>
        <topology evidence="5">Multi-pass membrane protein</topology>
    </subcellularLocation>
    <subcellularLocation>
        <location evidence="1">Membrane</location>
        <topology evidence="1">Multi-pass membrane protein</topology>
    </subcellularLocation>
</comment>
<feature type="transmembrane region" description="Helical" evidence="5">
    <location>
        <begin position="167"/>
        <end position="193"/>
    </location>
</feature>
<accession>A0ABU4WFT8</accession>
<dbReference type="RefSeq" id="WP_370396581.1">
    <property type="nucleotide sequence ID" value="NZ_JALBUT010000003.1"/>
</dbReference>
<dbReference type="HAMAP" id="MF_00902">
    <property type="entry name" value="TatC"/>
    <property type="match status" value="1"/>
</dbReference>
<feature type="region of interest" description="Disordered" evidence="6">
    <location>
        <begin position="284"/>
        <end position="319"/>
    </location>
</feature>
<feature type="transmembrane region" description="Helical" evidence="5">
    <location>
        <begin position="77"/>
        <end position="100"/>
    </location>
</feature>
<sequence>MAEENEVNEGDMPFLDHLEELRKVIIKSVIALFVACVIIGIFTVQFNEMLMYPFERAQELFGKEVPLPRVGSVFSPFFVMFEISIFGGIFFALPFILYYIGQFIIPALTKRERKVIKPVLCASTLLFTAGAALAFFFMLPIGISFSFKISEMMKWEILYDIQNYYSFIVWVPLATGVSFQLPLLIILLIYIGVLTPEFLRKNRRVIFVVILIFSAIVTPPDPLTLILLTIPLYMLYEVAVFVGTRLLSGKIQKEKAEEESQKKSDDEYYRKYVEEQSKLEDDYYKYSTGGGSYPQDGGDGGENSSSSSESGSSAEEEEFDYEKYYAYSMNEINKMGELESSAKAEEKAKGDSEIKKEGEASDGNLNPPSEPAEKSDGEKSDK</sequence>
<evidence type="ECO:0000313" key="7">
    <source>
        <dbReference type="EMBL" id="MDX8415133.1"/>
    </source>
</evidence>
<feature type="transmembrane region" description="Helical" evidence="5">
    <location>
        <begin position="120"/>
        <end position="147"/>
    </location>
</feature>
<dbReference type="PRINTS" id="PR01840">
    <property type="entry name" value="TATCFAMILY"/>
</dbReference>
<evidence type="ECO:0000256" key="2">
    <source>
        <dbReference type="ARBA" id="ARBA00022692"/>
    </source>
</evidence>
<dbReference type="PANTHER" id="PTHR30371:SF0">
    <property type="entry name" value="SEC-INDEPENDENT PROTEIN TRANSLOCASE PROTEIN TATC, CHLOROPLASTIC-RELATED"/>
    <property type="match status" value="1"/>
</dbReference>